<keyword evidence="2" id="KW-1185">Reference proteome</keyword>
<sequence length="126" mass="14870">MLNNTNNNDIEFMEKRMRIANITKDPLLQIEMFENESAKERLLQTVSVAQETFLYTRDTIEIHSSDLNLLFRAILHLTRLTKDDLSDLEYCYVLSNLDHVTNKLLKSCEEMKKHSDTPMVRNKSKY</sequence>
<evidence type="ECO:0000313" key="1">
    <source>
        <dbReference type="EMBL" id="OAS89394.1"/>
    </source>
</evidence>
<dbReference type="AlphaFoldDB" id="A0A179T745"/>
<comment type="caution">
    <text evidence="1">The sequence shown here is derived from an EMBL/GenBank/DDBJ whole genome shotgun (WGS) entry which is preliminary data.</text>
</comment>
<organism evidence="1 2">
    <name type="scientific">Metabacillus litoralis</name>
    <dbReference type="NCBI Taxonomy" id="152268"/>
    <lineage>
        <taxon>Bacteria</taxon>
        <taxon>Bacillati</taxon>
        <taxon>Bacillota</taxon>
        <taxon>Bacilli</taxon>
        <taxon>Bacillales</taxon>
        <taxon>Bacillaceae</taxon>
        <taxon>Metabacillus</taxon>
    </lineage>
</organism>
<reference evidence="2" key="1">
    <citation type="submission" date="2016-04" db="EMBL/GenBank/DDBJ databases">
        <authorList>
            <person name="Lyu Z."/>
            <person name="Lyu W."/>
        </authorList>
    </citation>
    <scope>NUCLEOTIDE SEQUENCE [LARGE SCALE GENOMIC DNA]</scope>
    <source>
        <strain evidence="2">C44</strain>
    </source>
</reference>
<evidence type="ECO:0000313" key="2">
    <source>
        <dbReference type="Proteomes" id="UP000078534"/>
    </source>
</evidence>
<dbReference type="STRING" id="152268.A6K24_02245"/>
<dbReference type="EMBL" id="LWSG01000001">
    <property type="protein sequence ID" value="OAS89394.1"/>
    <property type="molecule type" value="Genomic_DNA"/>
</dbReference>
<accession>A0A179T745</accession>
<protein>
    <submittedName>
        <fullName evidence="1">Uncharacterized protein</fullName>
    </submittedName>
</protein>
<proteinExistence type="predicted"/>
<dbReference type="RefSeq" id="WP_066325173.1">
    <property type="nucleotide sequence ID" value="NZ_LWSG01000001.1"/>
</dbReference>
<dbReference type="OrthoDB" id="9839229at2"/>
<dbReference type="Proteomes" id="UP000078534">
    <property type="component" value="Unassembled WGS sequence"/>
</dbReference>
<name>A0A179T745_9BACI</name>
<gene>
    <name evidence="1" type="ORF">A6K24_02245</name>
</gene>